<dbReference type="EMBL" id="JADNRY010000204">
    <property type="protein sequence ID" value="KAF9061375.1"/>
    <property type="molecule type" value="Genomic_DNA"/>
</dbReference>
<gene>
    <name evidence="2" type="ORF">BDP27DRAFT_1338219</name>
</gene>
<keyword evidence="3" id="KW-1185">Reference proteome</keyword>
<evidence type="ECO:0000259" key="1">
    <source>
        <dbReference type="Pfam" id="PF12770"/>
    </source>
</evidence>
<dbReference type="InterPro" id="IPR024983">
    <property type="entry name" value="CHAT_dom"/>
</dbReference>
<dbReference type="Pfam" id="PF12770">
    <property type="entry name" value="CHAT"/>
    <property type="match status" value="1"/>
</dbReference>
<organism evidence="2 3">
    <name type="scientific">Rhodocollybia butyracea</name>
    <dbReference type="NCBI Taxonomy" id="206335"/>
    <lineage>
        <taxon>Eukaryota</taxon>
        <taxon>Fungi</taxon>
        <taxon>Dikarya</taxon>
        <taxon>Basidiomycota</taxon>
        <taxon>Agaricomycotina</taxon>
        <taxon>Agaricomycetes</taxon>
        <taxon>Agaricomycetidae</taxon>
        <taxon>Agaricales</taxon>
        <taxon>Marasmiineae</taxon>
        <taxon>Omphalotaceae</taxon>
        <taxon>Rhodocollybia</taxon>
    </lineage>
</organism>
<protein>
    <submittedName>
        <fullName evidence="2">CHAT domain-containing protein</fullName>
    </submittedName>
</protein>
<evidence type="ECO:0000313" key="3">
    <source>
        <dbReference type="Proteomes" id="UP000772434"/>
    </source>
</evidence>
<reference evidence="2" key="1">
    <citation type="submission" date="2020-11" db="EMBL/GenBank/DDBJ databases">
        <authorList>
            <consortium name="DOE Joint Genome Institute"/>
            <person name="Ahrendt S."/>
            <person name="Riley R."/>
            <person name="Andreopoulos W."/>
            <person name="Labutti K."/>
            <person name="Pangilinan J."/>
            <person name="Ruiz-Duenas F.J."/>
            <person name="Barrasa J.M."/>
            <person name="Sanchez-Garcia M."/>
            <person name="Camarero S."/>
            <person name="Miyauchi S."/>
            <person name="Serrano A."/>
            <person name="Linde D."/>
            <person name="Babiker R."/>
            <person name="Drula E."/>
            <person name="Ayuso-Fernandez I."/>
            <person name="Pacheco R."/>
            <person name="Padilla G."/>
            <person name="Ferreira P."/>
            <person name="Barriuso J."/>
            <person name="Kellner H."/>
            <person name="Castanera R."/>
            <person name="Alfaro M."/>
            <person name="Ramirez L."/>
            <person name="Pisabarro A.G."/>
            <person name="Kuo A."/>
            <person name="Tritt A."/>
            <person name="Lipzen A."/>
            <person name="He G."/>
            <person name="Yan M."/>
            <person name="Ng V."/>
            <person name="Cullen D."/>
            <person name="Martin F."/>
            <person name="Rosso M.-N."/>
            <person name="Henrissat B."/>
            <person name="Hibbett D."/>
            <person name="Martinez A.T."/>
            <person name="Grigoriev I.V."/>
        </authorList>
    </citation>
    <scope>NUCLEOTIDE SEQUENCE</scope>
    <source>
        <strain evidence="2">AH 40177</strain>
    </source>
</reference>
<proteinExistence type="predicted"/>
<dbReference type="AlphaFoldDB" id="A0A9P5PFY8"/>
<sequence>MLTLYLDAPVILPPNDDGTRGLASDTSSVLAGELTNEQVNSIEKTSVAAKIFKTLYPANENQEAREISRILPFDLGLKLRVSSGERYLRQYSPGTILGQGSIQPLNEAILLFRDAFHVSPSSTHVQVALARCLYLRFGHLYLIEDLEECLQLIVNAVNASANTDSKKGSIISLWTDIPHFILLQNKALVLGQRYRAFRNHQDILDCISCHKESLSLINSQHPLNSQESLHVASAQVHLVNALLMLSRREKLPDLEGAVNLARLAHTHFTNNPGIFFTDHAFESVDNRRAISSLADALTEWFSQSSKIQHLDEAITLLTPLTQVNTGFTALMGVGEAITKSRNHNNARDFLVPYIPYSLQLAVMLSMRYRITTSSQDLSSGAICLGIATFGLNTSPSFYLRERGSNYTNVIAALRALAVISHCVPTATDTEHGGIEGYQTALHNFCNVCVSLIPCVAYVGLGLLQRLSLLRLTEGAASDACTVAVSIGKTPTAVEFLERGRAQLWTQHLRVRSDFSGLPNSLQLKLEKTASELVVLPVTSYYSAGSARETKSSVTEEAEQYRRKLAYRFFGYVDEARRYRGFSNFLQDRTYSELSFAAKEGPVVLLIAAASMTCALVIPGYKVAPCQIVFDKAKVNMVKLIELTQKLGYQTGPTINNVSRLKPVIKSGVPKQTSEDRDFLEVLSWLYEYVVKPVLNNLKLTKKQGRQRPRLWWCPTGIFGFLPIHAAGTYTPITRAEDVSDYVVSSYTPTLEALISVRKHFQVLKRSQPRVLLIASPDVDGQLSLSDTQEEVETAAKLIPPGLPLGDVHILSSSSSMSQCISHFPEANIVHLACHGIQDENDPLRSSFLLGRDKLTVAHLAQMNLKNGYLAILMACQTATGDVSHPDQSVHLAAAMLFMGFRSVVATMWSMDDSHGPRLSARIYKTLFQSGRSFSSNPDDIPFVIDGFRQELRQEKCSVRAWVTFMHFGM</sequence>
<accession>A0A9P5PFY8</accession>
<evidence type="ECO:0000313" key="2">
    <source>
        <dbReference type="EMBL" id="KAF9061375.1"/>
    </source>
</evidence>
<feature type="domain" description="CHAT" evidence="1">
    <location>
        <begin position="680"/>
        <end position="928"/>
    </location>
</feature>
<dbReference type="Proteomes" id="UP000772434">
    <property type="component" value="Unassembled WGS sequence"/>
</dbReference>
<dbReference type="OrthoDB" id="9991317at2759"/>
<name>A0A9P5PFY8_9AGAR</name>
<comment type="caution">
    <text evidence="2">The sequence shown here is derived from an EMBL/GenBank/DDBJ whole genome shotgun (WGS) entry which is preliminary data.</text>
</comment>